<evidence type="ECO:0000256" key="2">
    <source>
        <dbReference type="SAM" id="Phobius"/>
    </source>
</evidence>
<keyword evidence="2" id="KW-1133">Transmembrane helix</keyword>
<comment type="caution">
    <text evidence="3">The sequence shown here is derived from an EMBL/GenBank/DDBJ whole genome shotgun (WGS) entry which is preliminary data.</text>
</comment>
<gene>
    <name evidence="3" type="ORF">ACFSDA_05530</name>
</gene>
<organism evidence="3 4">
    <name type="scientific">Brachybacterium rhamnosum</name>
    <dbReference type="NCBI Taxonomy" id="173361"/>
    <lineage>
        <taxon>Bacteria</taxon>
        <taxon>Bacillati</taxon>
        <taxon>Actinomycetota</taxon>
        <taxon>Actinomycetes</taxon>
        <taxon>Micrococcales</taxon>
        <taxon>Dermabacteraceae</taxon>
        <taxon>Brachybacterium</taxon>
    </lineage>
</organism>
<dbReference type="RefSeq" id="WP_343903818.1">
    <property type="nucleotide sequence ID" value="NZ_BAAAIS010000002.1"/>
</dbReference>
<reference evidence="4" key="1">
    <citation type="journal article" date="2019" name="Int. J. Syst. Evol. Microbiol.">
        <title>The Global Catalogue of Microorganisms (GCM) 10K type strain sequencing project: providing services to taxonomists for standard genome sequencing and annotation.</title>
        <authorList>
            <consortium name="The Broad Institute Genomics Platform"/>
            <consortium name="The Broad Institute Genome Sequencing Center for Infectious Disease"/>
            <person name="Wu L."/>
            <person name="Ma J."/>
        </authorList>
    </citation>
    <scope>NUCLEOTIDE SEQUENCE [LARGE SCALE GENOMIC DNA]</scope>
    <source>
        <strain evidence="4">JCM 11650</strain>
    </source>
</reference>
<proteinExistence type="predicted"/>
<name>A0ABW4PV08_9MICO</name>
<dbReference type="Proteomes" id="UP001597280">
    <property type="component" value="Unassembled WGS sequence"/>
</dbReference>
<keyword evidence="4" id="KW-1185">Reference proteome</keyword>
<dbReference type="EMBL" id="JBHUFL010000002">
    <property type="protein sequence ID" value="MFD1834536.1"/>
    <property type="molecule type" value="Genomic_DNA"/>
</dbReference>
<protein>
    <submittedName>
        <fullName evidence="3">Uncharacterized protein</fullName>
    </submittedName>
</protein>
<keyword evidence="2" id="KW-0812">Transmembrane</keyword>
<evidence type="ECO:0000256" key="1">
    <source>
        <dbReference type="SAM" id="MobiDB-lite"/>
    </source>
</evidence>
<evidence type="ECO:0000313" key="3">
    <source>
        <dbReference type="EMBL" id="MFD1834536.1"/>
    </source>
</evidence>
<feature type="region of interest" description="Disordered" evidence="1">
    <location>
        <begin position="51"/>
        <end position="73"/>
    </location>
</feature>
<accession>A0ABW4PV08</accession>
<sequence length="183" mass="18790">MSPRPALRRVHGLSSRLPNFLGIPVVVILAVLVVAALIGLQLSTALEQSSTTHPRAGVAVDTENGAGKNSAGLPVVTESSLGTEVQRLVDAGTIQPMTSFDAATCLQALGSVDAVLIMEEVAWGTDQTSAWLLVHGPVDRDTLQATGGTVSVTVVRPTCGDASTQADPSQVGLWSGTVLIEGV</sequence>
<evidence type="ECO:0000313" key="4">
    <source>
        <dbReference type="Proteomes" id="UP001597280"/>
    </source>
</evidence>
<feature type="transmembrane region" description="Helical" evidence="2">
    <location>
        <begin position="20"/>
        <end position="40"/>
    </location>
</feature>
<keyword evidence="2" id="KW-0472">Membrane</keyword>